<dbReference type="AlphaFoldDB" id="A0A7K1GCW0"/>
<reference evidence="3 4" key="1">
    <citation type="submission" date="2019-11" db="EMBL/GenBank/DDBJ databases">
        <title>Winogradskyella ouciana sp. nov., isolated from the hadal seawater of the Mariana Trench.</title>
        <authorList>
            <person name="Liu R."/>
        </authorList>
    </citation>
    <scope>NUCLEOTIDE SEQUENCE [LARGE SCALE GENOMIC DNA]</scope>
    <source>
        <strain evidence="3 4">ZXX205</strain>
    </source>
</reference>
<dbReference type="EMBL" id="WJYA01000002">
    <property type="protein sequence ID" value="MTE25689.1"/>
    <property type="molecule type" value="Genomic_DNA"/>
</dbReference>
<feature type="region of interest" description="Disordered" evidence="1">
    <location>
        <begin position="367"/>
        <end position="452"/>
    </location>
</feature>
<keyword evidence="4" id="KW-1185">Reference proteome</keyword>
<organism evidence="3 4">
    <name type="scientific">Winogradskyella ouciana</name>
    <dbReference type="NCBI Taxonomy" id="2608631"/>
    <lineage>
        <taxon>Bacteria</taxon>
        <taxon>Pseudomonadati</taxon>
        <taxon>Bacteroidota</taxon>
        <taxon>Flavobacteriia</taxon>
        <taxon>Flavobacteriales</taxon>
        <taxon>Flavobacteriaceae</taxon>
        <taxon>Winogradskyella</taxon>
    </lineage>
</organism>
<dbReference type="Pfam" id="PF11751">
    <property type="entry name" value="PorP_SprF"/>
    <property type="match status" value="1"/>
</dbReference>
<sequence length="870" mass="98359">MKAHLTILILLFCSMQILFSQQDDGVVSFDLPIRNSLVFNRYAINPTFSFVREQNKYISFNNKREWIQFDNAPETFVGSYSGRFSENIGAGIVAYQQNYGVLTTFGGLLNFAYNVKLNTDSNLTFGLNVGAYKSGINTGNVVTNFDDPSLQNVPENFLLTVNPGINYGTRLLDFGISVNNLVLYNFESSEMIKDDPKQGIQAHVMHTGFFDGQGFFEKAKFSGILMSEFRKDETIISGLASLNVPKGIWFQVGYNSRFGVSGGLGLNVTKNIALEYNIEKAIGEFVDFGPSHEFTLAYRFITKKKYDYSGDEKVSGLFSKKRNKPIVEASEEELAGIRERAAERRAQAELDKATELKAKKEAEANALAEAKAQQEAEEKAKREAEAEAKAKQIEEQKAKEEAEAKAKIEAEKKERERAEARAKVLAEQKAEQEAEEKAKQLAEQKAREEAAKEAKLLEEQLAKEAEEQAKAEAEARAKLLEEQKAKEEAAEQAILLAEQKAKEEAEAKAKQLAEEKAKEEAEAIAKQLEEQKAREAAAEQARLLAEQTAKEEADAKAKELAEQQQLKEDADAKAKEALTTKPTDEIGKTMVALAEQTETTKEQQSKLLDEFEEIVEIKNEDLKDLKEENDLSDQGITVQPKPFKSVTAENNKLNAIKSDLDAIIESRNKKIDSLQTLYEERYKTTQLDEVNLFYKRKIEGLAKDQLKAVELRQELDTRLETIRIATEFEKRRRIKRAAYDNEADRYAQDRAMLQNIKRTTKPAQVPYTSEDFDFGEPQSDNIKILKNVKNADNGYYLIIAVHSDIKKRNEFLTKVVASGRVDVDFFYDVNTSNYYIYYNKFDSINAANKVMETKGNRPYNVNMTLVKIEN</sequence>
<evidence type="ECO:0000313" key="3">
    <source>
        <dbReference type="EMBL" id="MTE25689.1"/>
    </source>
</evidence>
<dbReference type="InterPro" id="IPR019861">
    <property type="entry name" value="PorP/SprF_Bacteroidetes"/>
</dbReference>
<name>A0A7K1GCW0_9FLAO</name>
<feature type="chain" id="PRO_5029905373" evidence="2">
    <location>
        <begin position="21"/>
        <end position="870"/>
    </location>
</feature>
<feature type="compositionally biased region" description="Low complexity" evidence="1">
    <location>
        <begin position="538"/>
        <end position="547"/>
    </location>
</feature>
<dbReference type="Proteomes" id="UP000447545">
    <property type="component" value="Unassembled WGS sequence"/>
</dbReference>
<evidence type="ECO:0000256" key="2">
    <source>
        <dbReference type="SAM" id="SignalP"/>
    </source>
</evidence>
<feature type="compositionally biased region" description="Basic and acidic residues" evidence="1">
    <location>
        <begin position="548"/>
        <end position="575"/>
    </location>
</feature>
<dbReference type="RefSeq" id="WP_155087523.1">
    <property type="nucleotide sequence ID" value="NZ_WJYA01000002.1"/>
</dbReference>
<feature type="signal peptide" evidence="2">
    <location>
        <begin position="1"/>
        <end position="20"/>
    </location>
</feature>
<evidence type="ECO:0000256" key="1">
    <source>
        <dbReference type="SAM" id="MobiDB-lite"/>
    </source>
</evidence>
<proteinExistence type="predicted"/>
<feature type="region of interest" description="Disordered" evidence="1">
    <location>
        <begin position="530"/>
        <end position="575"/>
    </location>
</feature>
<comment type="caution">
    <text evidence="3">The sequence shown here is derived from an EMBL/GenBank/DDBJ whole genome shotgun (WGS) entry which is preliminary data.</text>
</comment>
<dbReference type="NCBIfam" id="TIGR03519">
    <property type="entry name" value="T9SS_PorP_fam"/>
    <property type="match status" value="1"/>
</dbReference>
<keyword evidence="2" id="KW-0732">Signal</keyword>
<protein>
    <submittedName>
        <fullName evidence="3">Type IX secretion system membrane protein PorP/SprF</fullName>
    </submittedName>
</protein>
<accession>A0A7K1GCW0</accession>
<gene>
    <name evidence="3" type="ORF">F1003_01990</name>
</gene>
<feature type="compositionally biased region" description="Basic and acidic residues" evidence="1">
    <location>
        <begin position="372"/>
        <end position="452"/>
    </location>
</feature>
<evidence type="ECO:0000313" key="4">
    <source>
        <dbReference type="Proteomes" id="UP000447545"/>
    </source>
</evidence>